<sequence length="396" mass="44337">DNRRGALRQRSHQVDRPGLVGCPRRVECFGRSGDLFRGSRLQPRWLPPGRRHRPTGHRDRLRHPHRRQRPRRDRHLDLKEGLQRKSRRRCRQRPSLHQRQPHAEDGRLQRMLGCRIHPDQPQLDGRTPLDVQQVDIPQGRPANVGHIRGVDRHEGGGEERRVEVLHGLQSIRRRQARGPNAHVRQPPEEELGEGEHLYHGERPPSRAGGRRQGGRRHLVRRQGGRARPRDPRKGSLWARLLGQGDAVEGVQSPCKSHSQRVDQGLPRVRAHQQEAYSGRGLCPGGLRTCGQATKGRPMEAKGATSPYRWPRRSYPGASPGSNPRPGAGRQRGPMRGLSSMGTGKSPGPILHQRGGRSIGLPGASPGVRSCPGQHPVHVSDGMEDFFFRGLDNGSAQ</sequence>
<evidence type="ECO:0000256" key="1">
    <source>
        <dbReference type="SAM" id="MobiDB-lite"/>
    </source>
</evidence>
<feature type="compositionally biased region" description="Basic residues" evidence="1">
    <location>
        <begin position="84"/>
        <end position="100"/>
    </location>
</feature>
<feature type="compositionally biased region" description="Basic and acidic residues" evidence="1">
    <location>
        <begin position="148"/>
        <end position="159"/>
    </location>
</feature>
<dbReference type="Proteomes" id="UP001363622">
    <property type="component" value="Unassembled WGS sequence"/>
</dbReference>
<name>A0ABR1L0Z4_9PEZI</name>
<proteinExistence type="predicted"/>
<feature type="compositionally biased region" description="Basic and acidic residues" evidence="1">
    <location>
        <begin position="74"/>
        <end position="83"/>
    </location>
</feature>
<feature type="non-terminal residue" evidence="2">
    <location>
        <position position="1"/>
    </location>
</feature>
<feature type="region of interest" description="Disordered" evidence="1">
    <location>
        <begin position="292"/>
        <end position="379"/>
    </location>
</feature>
<feature type="compositionally biased region" description="Basic and acidic residues" evidence="1">
    <location>
        <begin position="193"/>
        <end position="204"/>
    </location>
</feature>
<feature type="compositionally biased region" description="Basic residues" evidence="1">
    <location>
        <begin position="208"/>
        <end position="226"/>
    </location>
</feature>
<comment type="caution">
    <text evidence="2">The sequence shown here is derived from an EMBL/GenBank/DDBJ whole genome shotgun (WGS) entry which is preliminary data.</text>
</comment>
<protein>
    <submittedName>
        <fullName evidence="2">Uncharacterized protein</fullName>
    </submittedName>
</protein>
<evidence type="ECO:0000313" key="3">
    <source>
        <dbReference type="Proteomes" id="UP001363622"/>
    </source>
</evidence>
<keyword evidence="3" id="KW-1185">Reference proteome</keyword>
<evidence type="ECO:0000313" key="2">
    <source>
        <dbReference type="EMBL" id="KAK7524747.1"/>
    </source>
</evidence>
<feature type="region of interest" description="Disordered" evidence="1">
    <location>
        <begin position="38"/>
        <end position="107"/>
    </location>
</feature>
<gene>
    <name evidence="2" type="ORF">IWZ03DRAFT_430039</name>
</gene>
<dbReference type="EMBL" id="JBBPHU010000001">
    <property type="protein sequence ID" value="KAK7524747.1"/>
    <property type="molecule type" value="Genomic_DNA"/>
</dbReference>
<organism evidence="2 3">
    <name type="scientific">Phyllosticta citriasiana</name>
    <dbReference type="NCBI Taxonomy" id="595635"/>
    <lineage>
        <taxon>Eukaryota</taxon>
        <taxon>Fungi</taxon>
        <taxon>Dikarya</taxon>
        <taxon>Ascomycota</taxon>
        <taxon>Pezizomycotina</taxon>
        <taxon>Dothideomycetes</taxon>
        <taxon>Dothideomycetes incertae sedis</taxon>
        <taxon>Botryosphaeriales</taxon>
        <taxon>Phyllostictaceae</taxon>
        <taxon>Phyllosticta</taxon>
    </lineage>
</organism>
<feature type="compositionally biased region" description="Basic residues" evidence="1">
    <location>
        <begin position="49"/>
        <end position="73"/>
    </location>
</feature>
<reference evidence="2 3" key="1">
    <citation type="submission" date="2024-04" db="EMBL/GenBank/DDBJ databases">
        <title>Phyllosticta paracitricarpa is synonymous to the EU quarantine fungus P. citricarpa based on phylogenomic analyses.</title>
        <authorList>
            <consortium name="Lawrence Berkeley National Laboratory"/>
            <person name="Van Ingen-Buijs V.A."/>
            <person name="Van Westerhoven A.C."/>
            <person name="Haridas S."/>
            <person name="Skiadas P."/>
            <person name="Martin F."/>
            <person name="Groenewald J.Z."/>
            <person name="Crous P.W."/>
            <person name="Seidl M.F."/>
        </authorList>
    </citation>
    <scope>NUCLEOTIDE SEQUENCE [LARGE SCALE GENOMIC DNA]</scope>
    <source>
        <strain evidence="2 3">CBS 123371</strain>
    </source>
</reference>
<feature type="region of interest" description="Disordered" evidence="1">
    <location>
        <begin position="171"/>
        <end position="235"/>
    </location>
</feature>
<feature type="region of interest" description="Disordered" evidence="1">
    <location>
        <begin position="139"/>
        <end position="159"/>
    </location>
</feature>
<accession>A0ABR1L0Z4</accession>